<dbReference type="AlphaFoldDB" id="A0A6A6RRH7"/>
<evidence type="ECO:0000313" key="3">
    <source>
        <dbReference type="Proteomes" id="UP000799753"/>
    </source>
</evidence>
<name>A0A6A6RRH7_9PLEO</name>
<dbReference type="Proteomes" id="UP000799753">
    <property type="component" value="Unassembled WGS sequence"/>
</dbReference>
<sequence>MTTTDVASRPKLSTSISQKLDMSRFDNHPKLTREQAGHIRHFHNIASLPGGEWAHMGTQEPGQEWDTAYRYQLATMTYAAGAAHYHHLPLMRDMFKDLLLNQINKMLRREVWGYWYMTSQSGVKVDPDLKELRKPWADPVCKENIMYSGHLLLMISLYTMLFADDRFDKEDSIVFDWNPIFWGMGPEKYSYTRLSLQDAIVQEMERENWLGVCCEPNLVFIVCNQFPLLAMRYNDAIDGTHTFDSILPKYQAAWAKKNGFVGNNGLFRAFVTRRRDQAIDSEDISHTVWAMAFMSWNQDFVKSLYPATGQGFLQRMSDRINLNPQPVANKIRELVQSEDLDPNAVDTLERARKMVQGQPLLRKPFLSPTFGYVAQWMSEVGNAGDLDALLRHADAYLRPSWERGGLYYARGDVNWDREGNFTGGDPYTGNGGIGYARLNVKDGQKKMWEAPWTKEDVESRPWVGGFGLGSGVDCLRSVWDEEVGAVVVSLKTWDGRKEDVKMDVNSLPEGEWAVYVDGELVRIVDVVEGKVLSLDVEVNGEVVDVAVVRV</sequence>
<accession>A0A6A6RRH7</accession>
<feature type="domain" description="Linalool dehydratase/isomerase" evidence="1">
    <location>
        <begin position="70"/>
        <end position="412"/>
    </location>
</feature>
<keyword evidence="3" id="KW-1185">Reference proteome</keyword>
<evidence type="ECO:0000313" key="2">
    <source>
        <dbReference type="EMBL" id="KAF2637715.1"/>
    </source>
</evidence>
<organism evidence="2 3">
    <name type="scientific">Massarina eburnea CBS 473.64</name>
    <dbReference type="NCBI Taxonomy" id="1395130"/>
    <lineage>
        <taxon>Eukaryota</taxon>
        <taxon>Fungi</taxon>
        <taxon>Dikarya</taxon>
        <taxon>Ascomycota</taxon>
        <taxon>Pezizomycotina</taxon>
        <taxon>Dothideomycetes</taxon>
        <taxon>Pleosporomycetidae</taxon>
        <taxon>Pleosporales</taxon>
        <taxon>Massarineae</taxon>
        <taxon>Massarinaceae</taxon>
        <taxon>Massarina</taxon>
    </lineage>
</organism>
<gene>
    <name evidence="2" type="ORF">P280DRAFT_492136</name>
</gene>
<dbReference type="EMBL" id="MU006792">
    <property type="protein sequence ID" value="KAF2637715.1"/>
    <property type="molecule type" value="Genomic_DNA"/>
</dbReference>
<dbReference type="OrthoDB" id="9979195at2759"/>
<reference evidence="2" key="1">
    <citation type="journal article" date="2020" name="Stud. Mycol.">
        <title>101 Dothideomycetes genomes: a test case for predicting lifestyles and emergence of pathogens.</title>
        <authorList>
            <person name="Haridas S."/>
            <person name="Albert R."/>
            <person name="Binder M."/>
            <person name="Bloem J."/>
            <person name="Labutti K."/>
            <person name="Salamov A."/>
            <person name="Andreopoulos B."/>
            <person name="Baker S."/>
            <person name="Barry K."/>
            <person name="Bills G."/>
            <person name="Bluhm B."/>
            <person name="Cannon C."/>
            <person name="Castanera R."/>
            <person name="Culley D."/>
            <person name="Daum C."/>
            <person name="Ezra D."/>
            <person name="Gonzalez J."/>
            <person name="Henrissat B."/>
            <person name="Kuo A."/>
            <person name="Liang C."/>
            <person name="Lipzen A."/>
            <person name="Lutzoni F."/>
            <person name="Magnuson J."/>
            <person name="Mondo S."/>
            <person name="Nolan M."/>
            <person name="Ohm R."/>
            <person name="Pangilinan J."/>
            <person name="Park H.-J."/>
            <person name="Ramirez L."/>
            <person name="Alfaro M."/>
            <person name="Sun H."/>
            <person name="Tritt A."/>
            <person name="Yoshinaga Y."/>
            <person name="Zwiers L.-H."/>
            <person name="Turgeon B."/>
            <person name="Goodwin S."/>
            <person name="Spatafora J."/>
            <person name="Crous P."/>
            <person name="Grigoriev I."/>
        </authorList>
    </citation>
    <scope>NUCLEOTIDE SEQUENCE</scope>
    <source>
        <strain evidence="2">CBS 473.64</strain>
    </source>
</reference>
<evidence type="ECO:0000259" key="1">
    <source>
        <dbReference type="Pfam" id="PF18566"/>
    </source>
</evidence>
<proteinExistence type="predicted"/>
<dbReference type="Pfam" id="PF18566">
    <property type="entry name" value="Ldi"/>
    <property type="match status" value="1"/>
</dbReference>
<dbReference type="InterPro" id="IPR041411">
    <property type="entry name" value="Ldi"/>
</dbReference>
<protein>
    <recommendedName>
        <fullName evidence="1">Linalool dehydratase/isomerase domain-containing protein</fullName>
    </recommendedName>
</protein>